<keyword evidence="2" id="KW-1185">Reference proteome</keyword>
<protein>
    <submittedName>
        <fullName evidence="1">Uncharacterized protein</fullName>
    </submittedName>
</protein>
<proteinExistence type="predicted"/>
<reference evidence="1 2" key="2">
    <citation type="submission" date="2019-09" db="EMBL/GenBank/DDBJ databases">
        <authorList>
            <person name="Jin C."/>
        </authorList>
    </citation>
    <scope>NUCLEOTIDE SEQUENCE [LARGE SCALE GENOMIC DNA]</scope>
    <source>
        <strain evidence="1 2">BN140078</strain>
    </source>
</reference>
<evidence type="ECO:0000313" key="2">
    <source>
        <dbReference type="Proteomes" id="UP000324611"/>
    </source>
</evidence>
<evidence type="ECO:0000313" key="1">
    <source>
        <dbReference type="EMBL" id="KAA2241791.1"/>
    </source>
</evidence>
<gene>
    <name evidence="1" type="ORF">F0L74_18160</name>
</gene>
<name>A0A5B2VRG0_9BACT</name>
<sequence>MEKVDVSSIEIRDYAQSLGWQLIREALKDGLFVLNSPNGDNTQLIFSKDSDVPHYPEMALQTLKRLSDYYRKNLTEVAEEIREVNDDVISLRYYSESKVVNSISFEEAFEAIAATRQMLLSAASSVVNPKTYHPKLNRTEPQELIKKTKFRHTQEGSFIIKVSIPFEPVNMLDKLFPDQSTKPMGRQTVELISTASKEIIETIDSNTIAGLYQRQSASERPIISYNFCDSLLKIFDKERELPFELIFNWSKASLLNTPKPEVPGRIAFPFSYRGKLEELKEYFTPQRKEIKDTFYGTVEALNGDIGADGRRSGEVVFALLIETDIVRARANLNAEQYQVAIKAHEQGGAYVMIKAKLNQQSRGGLIEEIVDFRLADG</sequence>
<dbReference type="AlphaFoldDB" id="A0A5B2VRG0"/>
<comment type="caution">
    <text evidence="1">The sequence shown here is derived from an EMBL/GenBank/DDBJ whole genome shotgun (WGS) entry which is preliminary data.</text>
</comment>
<accession>A0A5B2VRG0</accession>
<dbReference type="EMBL" id="VUOC01000003">
    <property type="protein sequence ID" value="KAA2241791.1"/>
    <property type="molecule type" value="Genomic_DNA"/>
</dbReference>
<dbReference type="RefSeq" id="WP_149839297.1">
    <property type="nucleotide sequence ID" value="NZ_VUOC01000003.1"/>
</dbReference>
<dbReference type="Proteomes" id="UP000324611">
    <property type="component" value="Unassembled WGS sequence"/>
</dbReference>
<organism evidence="1 2">
    <name type="scientific">Chitinophaga agrisoli</name>
    <dbReference type="NCBI Taxonomy" id="2607653"/>
    <lineage>
        <taxon>Bacteria</taxon>
        <taxon>Pseudomonadati</taxon>
        <taxon>Bacteroidota</taxon>
        <taxon>Chitinophagia</taxon>
        <taxon>Chitinophagales</taxon>
        <taxon>Chitinophagaceae</taxon>
        <taxon>Chitinophaga</taxon>
    </lineage>
</organism>
<reference evidence="1 2" key="1">
    <citation type="submission" date="2019-09" db="EMBL/GenBank/DDBJ databases">
        <title>Chitinophaga ginsengihumi sp. nov., isolated from soil of ginseng rhizosphere.</title>
        <authorList>
            <person name="Lee J."/>
        </authorList>
    </citation>
    <scope>NUCLEOTIDE SEQUENCE [LARGE SCALE GENOMIC DNA]</scope>
    <source>
        <strain evidence="1 2">BN140078</strain>
    </source>
</reference>